<accession>A0A7X9S1K4</accession>
<keyword evidence="4" id="KW-0804">Transcription</keyword>
<dbReference type="GO" id="GO:0016987">
    <property type="term" value="F:sigma factor activity"/>
    <property type="evidence" value="ECO:0007669"/>
    <property type="project" value="UniProtKB-KW"/>
</dbReference>
<keyword evidence="7" id="KW-1185">Reference proteome</keyword>
<keyword evidence="1" id="KW-0805">Transcription regulation</keyword>
<dbReference type="PANTHER" id="PTHR43133">
    <property type="entry name" value="RNA POLYMERASE ECF-TYPE SIGMA FACTO"/>
    <property type="match status" value="1"/>
</dbReference>
<dbReference type="NCBIfam" id="TIGR02937">
    <property type="entry name" value="sigma70-ECF"/>
    <property type="match status" value="1"/>
</dbReference>
<name>A0A7X9S1K4_9BACT</name>
<dbReference type="RefSeq" id="WP_169660900.1">
    <property type="nucleotide sequence ID" value="NZ_JABANE010000198.1"/>
</dbReference>
<evidence type="ECO:0000256" key="1">
    <source>
        <dbReference type="ARBA" id="ARBA00023015"/>
    </source>
</evidence>
<dbReference type="EMBL" id="JABANE010000198">
    <property type="protein sequence ID" value="NME72723.1"/>
    <property type="molecule type" value="Genomic_DNA"/>
</dbReference>
<sequence>MFFIKKNSYSSKQIIENIKNRKNYEKTIRELYKLYYDKVKALIKKMDGTNEDAEDVFQDAIAKVIWSIDKDQFKGEAHISTYLFTISKNMWLSTLKKRNRYDVSYDNEAVDGNSDNDVDFSDELPLADGDDLDTKHRFRELLNKIGEDCQKLLTYFYFQQLTYEEILTKFKGKYTSEKFIRNKKSRCINYLRKGLENSTEKISDLLDNISECLDKK</sequence>
<feature type="domain" description="RNA polymerase sigma-70 region 2" evidence="5">
    <location>
        <begin position="31"/>
        <end position="100"/>
    </location>
</feature>
<protein>
    <submittedName>
        <fullName evidence="6">Sigma-70 family RNA polymerase sigma factor</fullName>
    </submittedName>
</protein>
<dbReference type="Proteomes" id="UP000576082">
    <property type="component" value="Unassembled WGS sequence"/>
</dbReference>
<keyword evidence="3" id="KW-0238">DNA-binding</keyword>
<organism evidence="6 7">
    <name type="scientific">Flammeovirga aprica JL-4</name>
    <dbReference type="NCBI Taxonomy" id="694437"/>
    <lineage>
        <taxon>Bacteria</taxon>
        <taxon>Pseudomonadati</taxon>
        <taxon>Bacteroidota</taxon>
        <taxon>Cytophagia</taxon>
        <taxon>Cytophagales</taxon>
        <taxon>Flammeovirgaceae</taxon>
        <taxon>Flammeovirga</taxon>
    </lineage>
</organism>
<dbReference type="InterPro" id="IPR007627">
    <property type="entry name" value="RNA_pol_sigma70_r2"/>
</dbReference>
<keyword evidence="2" id="KW-0731">Sigma factor</keyword>
<evidence type="ECO:0000256" key="3">
    <source>
        <dbReference type="ARBA" id="ARBA00023125"/>
    </source>
</evidence>
<dbReference type="AlphaFoldDB" id="A0A7X9S1K4"/>
<dbReference type="InterPro" id="IPR039425">
    <property type="entry name" value="RNA_pol_sigma-70-like"/>
</dbReference>
<proteinExistence type="predicted"/>
<evidence type="ECO:0000313" key="7">
    <source>
        <dbReference type="Proteomes" id="UP000576082"/>
    </source>
</evidence>
<dbReference type="InterPro" id="IPR013325">
    <property type="entry name" value="RNA_pol_sigma_r2"/>
</dbReference>
<dbReference type="Gene3D" id="1.10.10.10">
    <property type="entry name" value="Winged helix-like DNA-binding domain superfamily/Winged helix DNA-binding domain"/>
    <property type="match status" value="1"/>
</dbReference>
<evidence type="ECO:0000256" key="4">
    <source>
        <dbReference type="ARBA" id="ARBA00023163"/>
    </source>
</evidence>
<evidence type="ECO:0000313" key="6">
    <source>
        <dbReference type="EMBL" id="NME72723.1"/>
    </source>
</evidence>
<dbReference type="GO" id="GO:0003677">
    <property type="term" value="F:DNA binding"/>
    <property type="evidence" value="ECO:0007669"/>
    <property type="project" value="UniProtKB-KW"/>
</dbReference>
<evidence type="ECO:0000259" key="5">
    <source>
        <dbReference type="Pfam" id="PF04542"/>
    </source>
</evidence>
<comment type="caution">
    <text evidence="6">The sequence shown here is derived from an EMBL/GenBank/DDBJ whole genome shotgun (WGS) entry which is preliminary data.</text>
</comment>
<dbReference type="SUPFAM" id="SSF88946">
    <property type="entry name" value="Sigma2 domain of RNA polymerase sigma factors"/>
    <property type="match status" value="1"/>
</dbReference>
<evidence type="ECO:0000256" key="2">
    <source>
        <dbReference type="ARBA" id="ARBA00023082"/>
    </source>
</evidence>
<gene>
    <name evidence="6" type="ORF">HHU12_32490</name>
</gene>
<dbReference type="InterPro" id="IPR014284">
    <property type="entry name" value="RNA_pol_sigma-70_dom"/>
</dbReference>
<dbReference type="PANTHER" id="PTHR43133:SF8">
    <property type="entry name" value="RNA POLYMERASE SIGMA FACTOR HI_1459-RELATED"/>
    <property type="match status" value="1"/>
</dbReference>
<reference evidence="6 7" key="1">
    <citation type="submission" date="2020-04" db="EMBL/GenBank/DDBJ databases">
        <title>Flammeovirga sp. SR4, a novel species isolated from seawater.</title>
        <authorList>
            <person name="Wang X."/>
        </authorList>
    </citation>
    <scope>NUCLEOTIDE SEQUENCE [LARGE SCALE GENOMIC DNA]</scope>
    <source>
        <strain evidence="6 7">ATCC 23126</strain>
    </source>
</reference>
<dbReference type="InterPro" id="IPR036388">
    <property type="entry name" value="WH-like_DNA-bd_sf"/>
</dbReference>
<dbReference type="Gene3D" id="1.10.1740.10">
    <property type="match status" value="1"/>
</dbReference>
<dbReference type="Pfam" id="PF04542">
    <property type="entry name" value="Sigma70_r2"/>
    <property type="match status" value="1"/>
</dbReference>
<dbReference type="GO" id="GO:0006352">
    <property type="term" value="P:DNA-templated transcription initiation"/>
    <property type="evidence" value="ECO:0007669"/>
    <property type="project" value="InterPro"/>
</dbReference>